<evidence type="ECO:0000313" key="2">
    <source>
        <dbReference type="EMBL" id="MFD1344842.1"/>
    </source>
</evidence>
<feature type="region of interest" description="Disordered" evidence="1">
    <location>
        <begin position="329"/>
        <end position="388"/>
    </location>
</feature>
<keyword evidence="3" id="KW-1185">Reference proteome</keyword>
<feature type="compositionally biased region" description="Basic and acidic residues" evidence="1">
    <location>
        <begin position="237"/>
        <end position="248"/>
    </location>
</feature>
<gene>
    <name evidence="2" type="ORF">ACFQ4E_20605</name>
</gene>
<feature type="region of interest" description="Disordered" evidence="1">
    <location>
        <begin position="237"/>
        <end position="265"/>
    </location>
</feature>
<evidence type="ECO:0000256" key="1">
    <source>
        <dbReference type="SAM" id="MobiDB-lite"/>
    </source>
</evidence>
<feature type="compositionally biased region" description="Basic and acidic residues" evidence="1">
    <location>
        <begin position="332"/>
        <end position="352"/>
    </location>
</feature>
<feature type="compositionally biased region" description="Basic and acidic residues" evidence="1">
    <location>
        <begin position="1"/>
        <end position="11"/>
    </location>
</feature>
<comment type="caution">
    <text evidence="2">The sequence shown here is derived from an EMBL/GenBank/DDBJ whole genome shotgun (WGS) entry which is preliminary data.</text>
</comment>
<accession>A0ABW3ZPS6</accession>
<reference evidence="3" key="1">
    <citation type="journal article" date="2019" name="Int. J. Syst. Evol. Microbiol.">
        <title>The Global Catalogue of Microorganisms (GCM) 10K type strain sequencing project: providing services to taxonomists for standard genome sequencing and annotation.</title>
        <authorList>
            <consortium name="The Broad Institute Genomics Platform"/>
            <consortium name="The Broad Institute Genome Sequencing Center for Infectious Disease"/>
            <person name="Wu L."/>
            <person name="Ma J."/>
        </authorList>
    </citation>
    <scope>NUCLEOTIDE SEQUENCE [LARGE SCALE GENOMIC DNA]</scope>
    <source>
        <strain evidence="3">CCUG 62953</strain>
    </source>
</reference>
<feature type="region of interest" description="Disordered" evidence="1">
    <location>
        <begin position="1"/>
        <end position="54"/>
    </location>
</feature>
<organism evidence="2 3">
    <name type="scientific">Litorisediminicola beolgyonensis</name>
    <dbReference type="NCBI Taxonomy" id="1173614"/>
    <lineage>
        <taxon>Bacteria</taxon>
        <taxon>Pseudomonadati</taxon>
        <taxon>Pseudomonadota</taxon>
        <taxon>Alphaproteobacteria</taxon>
        <taxon>Rhodobacterales</taxon>
        <taxon>Paracoccaceae</taxon>
        <taxon>Litorisediminicola</taxon>
    </lineage>
</organism>
<feature type="non-terminal residue" evidence="2">
    <location>
        <position position="388"/>
    </location>
</feature>
<name>A0ABW3ZPS6_9RHOB</name>
<feature type="compositionally biased region" description="Basic and acidic residues" evidence="1">
    <location>
        <begin position="18"/>
        <end position="48"/>
    </location>
</feature>
<dbReference type="EMBL" id="JBHTMU010000094">
    <property type="protein sequence ID" value="MFD1344842.1"/>
    <property type="molecule type" value="Genomic_DNA"/>
</dbReference>
<sequence length="388" mass="42182">QAEAAATEKARAAQAMSDRAEKLLSEAENARADTQTREADARAERSAAEGEANALRTETAALARLLDRDTTEGGQILDRLQVQQGFEKALGAALADDLRAPEVAADGPSGWAILPAYDSDQPLPPGVTALTHHVSVPDVLARRMSQIGLVEADEGSRLQPLLKPGQRLVSPEGDLWRWDGYRAWSEDMPSAAALRLEQLNRLEALKQESVQAEARLAGARSAHDSLQARLADLTRADKSAREARREADQELTAATRAVSRAEADRNMAEGKLENLRLAVSRHADDATEARKQKAEAEAAMADLGDLDAARAKVEDVKVTVEAARMTMMARRSAHDETRREGEARAQRREQISRELATWSDRLATARTRGAELLERRDSAQGELARAAG</sequence>
<dbReference type="Proteomes" id="UP001597135">
    <property type="component" value="Unassembled WGS sequence"/>
</dbReference>
<feature type="compositionally biased region" description="Basic and acidic residues" evidence="1">
    <location>
        <begin position="368"/>
        <end position="379"/>
    </location>
</feature>
<proteinExistence type="predicted"/>
<feature type="non-terminal residue" evidence="2">
    <location>
        <position position="1"/>
    </location>
</feature>
<evidence type="ECO:0000313" key="3">
    <source>
        <dbReference type="Proteomes" id="UP001597135"/>
    </source>
</evidence>
<protein>
    <submittedName>
        <fullName evidence="2">Chromosome segregation protein SMC</fullName>
    </submittedName>
</protein>